<gene>
    <name evidence="7" type="ORF">H1191_17065</name>
</gene>
<evidence type="ECO:0000256" key="1">
    <source>
        <dbReference type="ARBA" id="ARBA00004141"/>
    </source>
</evidence>
<accession>A0A7W1WTX6</accession>
<comment type="subcellular location">
    <subcellularLocation>
        <location evidence="1">Membrane</location>
        <topology evidence="1">Multi-pass membrane protein</topology>
    </subcellularLocation>
</comment>
<keyword evidence="5 6" id="KW-0472">Membrane</keyword>
<keyword evidence="3 6" id="KW-0812">Transmembrane</keyword>
<evidence type="ECO:0000256" key="5">
    <source>
        <dbReference type="ARBA" id="ARBA00023136"/>
    </source>
</evidence>
<feature type="transmembrane region" description="Helical" evidence="6">
    <location>
        <begin position="20"/>
        <end position="41"/>
    </location>
</feature>
<dbReference type="AlphaFoldDB" id="A0A7W1WTX6"/>
<evidence type="ECO:0000313" key="8">
    <source>
        <dbReference type="Proteomes" id="UP000535491"/>
    </source>
</evidence>
<name>A0A7W1WTX6_9BACL</name>
<evidence type="ECO:0000256" key="3">
    <source>
        <dbReference type="ARBA" id="ARBA00022692"/>
    </source>
</evidence>
<dbReference type="Proteomes" id="UP000535491">
    <property type="component" value="Unassembled WGS sequence"/>
</dbReference>
<feature type="transmembrane region" description="Helical" evidence="6">
    <location>
        <begin position="53"/>
        <end position="73"/>
    </location>
</feature>
<evidence type="ECO:0000256" key="4">
    <source>
        <dbReference type="ARBA" id="ARBA00022989"/>
    </source>
</evidence>
<feature type="transmembrane region" description="Helical" evidence="6">
    <location>
        <begin position="202"/>
        <end position="222"/>
    </location>
</feature>
<dbReference type="CDD" id="cd10432">
    <property type="entry name" value="BI-1-like_bacterial"/>
    <property type="match status" value="1"/>
</dbReference>
<proteinExistence type="inferred from homology"/>
<comment type="caution">
    <text evidence="7">The sequence shown here is derived from an EMBL/GenBank/DDBJ whole genome shotgun (WGS) entry which is preliminary data.</text>
</comment>
<evidence type="ECO:0000256" key="2">
    <source>
        <dbReference type="ARBA" id="ARBA00010350"/>
    </source>
</evidence>
<dbReference type="PANTHER" id="PTHR23291:SF50">
    <property type="entry name" value="PROTEIN LIFEGUARD 4"/>
    <property type="match status" value="1"/>
</dbReference>
<feature type="transmembrane region" description="Helical" evidence="6">
    <location>
        <begin position="85"/>
        <end position="103"/>
    </location>
</feature>
<dbReference type="Pfam" id="PF01027">
    <property type="entry name" value="Bax1-I"/>
    <property type="match status" value="1"/>
</dbReference>
<keyword evidence="4 6" id="KW-1133">Transmembrane helix</keyword>
<feature type="transmembrane region" description="Helical" evidence="6">
    <location>
        <begin position="163"/>
        <end position="181"/>
    </location>
</feature>
<evidence type="ECO:0000256" key="6">
    <source>
        <dbReference type="RuleBase" id="RU004379"/>
    </source>
</evidence>
<organism evidence="7 8">
    <name type="scientific">Paenactinomyces guangxiensis</name>
    <dbReference type="NCBI Taxonomy" id="1490290"/>
    <lineage>
        <taxon>Bacteria</taxon>
        <taxon>Bacillati</taxon>
        <taxon>Bacillota</taxon>
        <taxon>Bacilli</taxon>
        <taxon>Bacillales</taxon>
        <taxon>Thermoactinomycetaceae</taxon>
        <taxon>Paenactinomyces</taxon>
    </lineage>
</organism>
<sequence length="229" mass="25010">MNTGTPAPVVTTNQRLMQRVFSWMFAGLIMTAIIAGALSMNPNVPKMLASQPVVFWGFVIAELIVVFGLSLFLNRLSVFAATLGFFLYAALNGVTLTLILSYYNLGTIGAAFFITAGMFGVCALIGYTTKRDLSKIGSIALMLVIGLILASLVNIFFIESSLFSWIVSIALVVLFCVITAFDVQKIKYMSEQAYDEDTVSKLAIFGALMLYLDFIIIFKNLLNILGSDD</sequence>
<dbReference type="PANTHER" id="PTHR23291">
    <property type="entry name" value="BAX INHIBITOR-RELATED"/>
    <property type="match status" value="1"/>
</dbReference>
<comment type="similarity">
    <text evidence="2 6">Belongs to the BI1 family.</text>
</comment>
<keyword evidence="8" id="KW-1185">Reference proteome</keyword>
<dbReference type="GO" id="GO:0005886">
    <property type="term" value="C:plasma membrane"/>
    <property type="evidence" value="ECO:0007669"/>
    <property type="project" value="TreeGrafter"/>
</dbReference>
<evidence type="ECO:0000313" key="7">
    <source>
        <dbReference type="EMBL" id="MBA4495996.1"/>
    </source>
</evidence>
<reference evidence="7 8" key="1">
    <citation type="submission" date="2020-07" db="EMBL/GenBank/DDBJ databases">
        <authorList>
            <person name="Feng H."/>
        </authorList>
    </citation>
    <scope>NUCLEOTIDE SEQUENCE [LARGE SCALE GENOMIC DNA]</scope>
    <source>
        <strain evidence="8">s-10</strain>
    </source>
</reference>
<dbReference type="InterPro" id="IPR006214">
    <property type="entry name" value="Bax_inhibitor_1-related"/>
</dbReference>
<protein>
    <submittedName>
        <fullName evidence="7">Bax inhibitor-1/YccA family protein</fullName>
    </submittedName>
</protein>
<dbReference type="EMBL" id="JACEIQ010000022">
    <property type="protein sequence ID" value="MBA4495996.1"/>
    <property type="molecule type" value="Genomic_DNA"/>
</dbReference>
<feature type="transmembrane region" description="Helical" evidence="6">
    <location>
        <begin position="109"/>
        <end position="127"/>
    </location>
</feature>
<feature type="transmembrane region" description="Helical" evidence="6">
    <location>
        <begin position="139"/>
        <end position="157"/>
    </location>
</feature>